<organism evidence="4 5">
    <name type="scientific">Piptocephalis cylindrospora</name>
    <dbReference type="NCBI Taxonomy" id="1907219"/>
    <lineage>
        <taxon>Eukaryota</taxon>
        <taxon>Fungi</taxon>
        <taxon>Fungi incertae sedis</taxon>
        <taxon>Zoopagomycota</taxon>
        <taxon>Zoopagomycotina</taxon>
        <taxon>Zoopagomycetes</taxon>
        <taxon>Zoopagales</taxon>
        <taxon>Piptocephalidaceae</taxon>
        <taxon>Piptocephalis</taxon>
    </lineage>
</organism>
<feature type="region of interest" description="Disordered" evidence="3">
    <location>
        <begin position="57"/>
        <end position="84"/>
    </location>
</feature>
<sequence>MESIGKDCTELKQAYDTCFNRWYAESFLKGNTTPECDELFEKYRSCVHKTLKERQLDKMLDEARSQGGPSLDEEGKKKGGEGGK</sequence>
<dbReference type="GO" id="GO:1990050">
    <property type="term" value="F:phosphatidic acid transfer activity"/>
    <property type="evidence" value="ECO:0007669"/>
    <property type="project" value="TreeGrafter"/>
</dbReference>
<name>A0A4V1IXT4_9FUNG</name>
<evidence type="ECO:0000313" key="5">
    <source>
        <dbReference type="Proteomes" id="UP000267251"/>
    </source>
</evidence>
<evidence type="ECO:0008006" key="6">
    <source>
        <dbReference type="Google" id="ProtNLM"/>
    </source>
</evidence>
<dbReference type="AlphaFoldDB" id="A0A4V1IXT4"/>
<dbReference type="PANTHER" id="PTHR46403">
    <property type="entry name" value="TP53-REGULATED INHIBITOR OF APOPTOSIS 1"/>
    <property type="match status" value="1"/>
</dbReference>
<keyword evidence="2" id="KW-1015">Disulfide bond</keyword>
<dbReference type="GO" id="GO:0005829">
    <property type="term" value="C:cytosol"/>
    <property type="evidence" value="ECO:0007669"/>
    <property type="project" value="TreeGrafter"/>
</dbReference>
<comment type="similarity">
    <text evidence="1">Belongs to the TRIAP1/MDM35 family.</text>
</comment>
<keyword evidence="5" id="KW-1185">Reference proteome</keyword>
<evidence type="ECO:0000256" key="3">
    <source>
        <dbReference type="SAM" id="MobiDB-lite"/>
    </source>
</evidence>
<evidence type="ECO:0000256" key="1">
    <source>
        <dbReference type="ARBA" id="ARBA00006196"/>
    </source>
</evidence>
<accession>A0A4V1IXT4</accession>
<evidence type="ECO:0000313" key="4">
    <source>
        <dbReference type="EMBL" id="RKP12169.1"/>
    </source>
</evidence>
<dbReference type="GO" id="GO:0005634">
    <property type="term" value="C:nucleus"/>
    <property type="evidence" value="ECO:0007669"/>
    <property type="project" value="TreeGrafter"/>
</dbReference>
<feature type="compositionally biased region" description="Basic and acidic residues" evidence="3">
    <location>
        <begin position="73"/>
        <end position="84"/>
    </location>
</feature>
<dbReference type="GO" id="GO:0005758">
    <property type="term" value="C:mitochondrial intermembrane space"/>
    <property type="evidence" value="ECO:0007669"/>
    <property type="project" value="TreeGrafter"/>
</dbReference>
<dbReference type="PANTHER" id="PTHR46403:SF1">
    <property type="entry name" value="TP53-REGULATED INHIBITOR OF APOPTOSIS 1"/>
    <property type="match status" value="1"/>
</dbReference>
<reference evidence="5" key="1">
    <citation type="journal article" date="2018" name="Nat. Microbiol.">
        <title>Leveraging single-cell genomics to expand the fungal tree of life.</title>
        <authorList>
            <person name="Ahrendt S.R."/>
            <person name="Quandt C.A."/>
            <person name="Ciobanu D."/>
            <person name="Clum A."/>
            <person name="Salamov A."/>
            <person name="Andreopoulos B."/>
            <person name="Cheng J.F."/>
            <person name="Woyke T."/>
            <person name="Pelin A."/>
            <person name="Henrissat B."/>
            <person name="Reynolds N.K."/>
            <person name="Benny G.L."/>
            <person name="Smith M.E."/>
            <person name="James T.Y."/>
            <person name="Grigoriev I.V."/>
        </authorList>
    </citation>
    <scope>NUCLEOTIDE SEQUENCE [LARGE SCALE GENOMIC DNA]</scope>
</reference>
<dbReference type="EMBL" id="KZ988450">
    <property type="protein sequence ID" value="RKP12169.1"/>
    <property type="molecule type" value="Genomic_DNA"/>
</dbReference>
<protein>
    <recommendedName>
        <fullName evidence="6">Mitochondrial distribution/morphology family 35/apoptosis</fullName>
    </recommendedName>
</protein>
<dbReference type="Pfam" id="PF05254">
    <property type="entry name" value="UPF0203"/>
    <property type="match status" value="1"/>
</dbReference>
<dbReference type="InterPro" id="IPR007918">
    <property type="entry name" value="MDM35_apoptosis"/>
</dbReference>
<dbReference type="PROSITE" id="PS51808">
    <property type="entry name" value="CHCH"/>
    <property type="match status" value="1"/>
</dbReference>
<proteinExistence type="inferred from homology"/>
<evidence type="ECO:0000256" key="2">
    <source>
        <dbReference type="ARBA" id="ARBA00023157"/>
    </source>
</evidence>
<dbReference type="Proteomes" id="UP000267251">
    <property type="component" value="Unassembled WGS sequence"/>
</dbReference>
<gene>
    <name evidence="4" type="ORF">BJ684DRAFT_11897</name>
</gene>
<dbReference type="GO" id="GO:0045332">
    <property type="term" value="P:phospholipid translocation"/>
    <property type="evidence" value="ECO:0007669"/>
    <property type="project" value="TreeGrafter"/>
</dbReference>
<dbReference type="OrthoDB" id="19091at2759"/>